<dbReference type="InterPro" id="IPR036890">
    <property type="entry name" value="HATPase_C_sf"/>
</dbReference>
<sequence length="429" mass="46882">MLSSHDIYCRKLTGPGSSMGNEQPQSDQDGWASGESRHDPLVVELRAELARTRLACLNAEEGLRETLAAMIQHQQVGKCGNFRYNTVTGAITGTEEVFKMFRFPPGTRGCTVEQWLGKLHPDDRSRIEQQFFAAITDQRDLRFEYRIVLDTGEKHIRCDGEPDLEFKGELVYFGVLTDVTERRAAEQAQRAMEAELAAALRLASMGELAGSIIHEVNQPLAAIATSASACRRWMTAGQERTDRALASLDRVVEEGQRAAAIVSGLKSLIHDVSAEPSAFDWNEATRDVCTLIMSELARENILLETLFTAGGPRAIGNRVQFQQVLMNLVRNAIEAMQGSDTRRVLTVATARRGPMLSLQVADTGTGFDAADPELLFKPLFTTKKEGMGLGLSISRKIAAAHGGTLQASAGPHGGSMFELLLPADGRDHD</sequence>
<dbReference type="AlphaFoldDB" id="A0A2P7QRW5"/>
<organism evidence="6 7">
    <name type="scientific">Allosphingosinicella deserti</name>
    <dbReference type="NCBI Taxonomy" id="2116704"/>
    <lineage>
        <taxon>Bacteria</taxon>
        <taxon>Pseudomonadati</taxon>
        <taxon>Pseudomonadota</taxon>
        <taxon>Alphaproteobacteria</taxon>
        <taxon>Sphingomonadales</taxon>
        <taxon>Sphingomonadaceae</taxon>
        <taxon>Allosphingosinicella</taxon>
    </lineage>
</organism>
<dbReference type="InterPro" id="IPR005467">
    <property type="entry name" value="His_kinase_dom"/>
</dbReference>
<dbReference type="Pfam" id="PF02518">
    <property type="entry name" value="HATPase_c"/>
    <property type="match status" value="1"/>
</dbReference>
<protein>
    <recommendedName>
        <fullName evidence="2">histidine kinase</fullName>
        <ecNumber evidence="2">2.7.13.3</ecNumber>
    </recommendedName>
</protein>
<dbReference type="SUPFAM" id="SSF55874">
    <property type="entry name" value="ATPase domain of HSP90 chaperone/DNA topoisomerase II/histidine kinase"/>
    <property type="match status" value="1"/>
</dbReference>
<evidence type="ECO:0000256" key="2">
    <source>
        <dbReference type="ARBA" id="ARBA00012438"/>
    </source>
</evidence>
<dbReference type="SMART" id="SM00388">
    <property type="entry name" value="HisKA"/>
    <property type="match status" value="1"/>
</dbReference>
<feature type="region of interest" description="Disordered" evidence="4">
    <location>
        <begin position="13"/>
        <end position="36"/>
    </location>
</feature>
<evidence type="ECO:0000259" key="5">
    <source>
        <dbReference type="PROSITE" id="PS50109"/>
    </source>
</evidence>
<name>A0A2P7QRW5_9SPHN</name>
<evidence type="ECO:0000313" key="6">
    <source>
        <dbReference type="EMBL" id="PSJ40704.1"/>
    </source>
</evidence>
<evidence type="ECO:0000256" key="3">
    <source>
        <dbReference type="ARBA" id="ARBA00022553"/>
    </source>
</evidence>
<dbReference type="Pfam" id="PF00512">
    <property type="entry name" value="HisKA"/>
    <property type="match status" value="1"/>
</dbReference>
<dbReference type="InterPro" id="IPR000014">
    <property type="entry name" value="PAS"/>
</dbReference>
<comment type="catalytic activity">
    <reaction evidence="1">
        <text>ATP + protein L-histidine = ADP + protein N-phospho-L-histidine.</text>
        <dbReference type="EC" id="2.7.13.3"/>
    </reaction>
</comment>
<dbReference type="Gene3D" id="1.10.287.130">
    <property type="match status" value="1"/>
</dbReference>
<comment type="caution">
    <text evidence="6">The sequence shown here is derived from an EMBL/GenBank/DDBJ whole genome shotgun (WGS) entry which is preliminary data.</text>
</comment>
<dbReference type="SUPFAM" id="SSF55785">
    <property type="entry name" value="PYP-like sensor domain (PAS domain)"/>
    <property type="match status" value="1"/>
</dbReference>
<dbReference type="InterPro" id="IPR035965">
    <property type="entry name" value="PAS-like_dom_sf"/>
</dbReference>
<dbReference type="InterPro" id="IPR003594">
    <property type="entry name" value="HATPase_dom"/>
</dbReference>
<dbReference type="Proteomes" id="UP000241167">
    <property type="component" value="Unassembled WGS sequence"/>
</dbReference>
<dbReference type="Gene3D" id="3.30.450.20">
    <property type="entry name" value="PAS domain"/>
    <property type="match status" value="1"/>
</dbReference>
<dbReference type="PRINTS" id="PR00344">
    <property type="entry name" value="BCTRLSENSOR"/>
</dbReference>
<dbReference type="CDD" id="cd00082">
    <property type="entry name" value="HisKA"/>
    <property type="match status" value="1"/>
</dbReference>
<accession>A0A2P7QRW5</accession>
<feature type="compositionally biased region" description="Polar residues" evidence="4">
    <location>
        <begin position="15"/>
        <end position="28"/>
    </location>
</feature>
<dbReference type="InterPro" id="IPR003661">
    <property type="entry name" value="HisK_dim/P_dom"/>
</dbReference>
<evidence type="ECO:0000256" key="1">
    <source>
        <dbReference type="ARBA" id="ARBA00000085"/>
    </source>
</evidence>
<gene>
    <name evidence="6" type="ORF">C7I55_10355</name>
</gene>
<dbReference type="CDD" id="cd00130">
    <property type="entry name" value="PAS"/>
    <property type="match status" value="1"/>
</dbReference>
<dbReference type="PROSITE" id="PS50109">
    <property type="entry name" value="HIS_KIN"/>
    <property type="match status" value="1"/>
</dbReference>
<evidence type="ECO:0000313" key="7">
    <source>
        <dbReference type="Proteomes" id="UP000241167"/>
    </source>
</evidence>
<dbReference type="PANTHER" id="PTHR43065:SF42">
    <property type="entry name" value="TWO-COMPONENT SENSOR PPRA"/>
    <property type="match status" value="1"/>
</dbReference>
<evidence type="ECO:0000256" key="4">
    <source>
        <dbReference type="SAM" id="MobiDB-lite"/>
    </source>
</evidence>
<keyword evidence="7" id="KW-1185">Reference proteome</keyword>
<reference evidence="6 7" key="1">
    <citation type="submission" date="2018-03" db="EMBL/GenBank/DDBJ databases">
        <title>The draft genome of Sphingosinicella sp. GL-C-18.</title>
        <authorList>
            <person name="Liu L."/>
            <person name="Li L."/>
            <person name="Liang L."/>
            <person name="Zhang X."/>
            <person name="Wang T."/>
        </authorList>
    </citation>
    <scope>NUCLEOTIDE SEQUENCE [LARGE SCALE GENOMIC DNA]</scope>
    <source>
        <strain evidence="6 7">GL-C-18</strain>
    </source>
</reference>
<dbReference type="InterPro" id="IPR004358">
    <property type="entry name" value="Sig_transdc_His_kin-like_C"/>
</dbReference>
<dbReference type="Gene3D" id="3.30.565.10">
    <property type="entry name" value="Histidine kinase-like ATPase, C-terminal domain"/>
    <property type="match status" value="1"/>
</dbReference>
<dbReference type="EMBL" id="PXYI01000003">
    <property type="protein sequence ID" value="PSJ40704.1"/>
    <property type="molecule type" value="Genomic_DNA"/>
</dbReference>
<dbReference type="GO" id="GO:0000155">
    <property type="term" value="F:phosphorelay sensor kinase activity"/>
    <property type="evidence" value="ECO:0007669"/>
    <property type="project" value="InterPro"/>
</dbReference>
<dbReference type="SMART" id="SM00387">
    <property type="entry name" value="HATPase_c"/>
    <property type="match status" value="1"/>
</dbReference>
<proteinExistence type="predicted"/>
<dbReference type="SUPFAM" id="SSF47384">
    <property type="entry name" value="Homodimeric domain of signal transducing histidine kinase"/>
    <property type="match status" value="1"/>
</dbReference>
<feature type="domain" description="Histidine kinase" evidence="5">
    <location>
        <begin position="211"/>
        <end position="425"/>
    </location>
</feature>
<dbReference type="EC" id="2.7.13.3" evidence="2"/>
<dbReference type="PANTHER" id="PTHR43065">
    <property type="entry name" value="SENSOR HISTIDINE KINASE"/>
    <property type="match status" value="1"/>
</dbReference>
<keyword evidence="3" id="KW-0597">Phosphoprotein</keyword>
<dbReference type="InterPro" id="IPR036097">
    <property type="entry name" value="HisK_dim/P_sf"/>
</dbReference>